<keyword evidence="3" id="KW-0201">Cytochrome c-type biogenesis</keyword>
<evidence type="ECO:0000313" key="9">
    <source>
        <dbReference type="Proteomes" id="UP000315252"/>
    </source>
</evidence>
<keyword evidence="4 8" id="KW-0067">ATP-binding</keyword>
<sequence length="223" mass="23830">MSAFEARNLACSRAGRRIFAALDFTLPAGGALILRGANGSGKSSLLRVLAGLLAPVGGELHWDGKAVNDDPEAFQDNICYVGHGNAIKPVLTVHENLAFWSKLYPPKSAEGYDGLLDQALETFSLTALRDVPGRQLSSGQSRRLSLSRLITSPARIWLLDEPSVGLDDVSLKRLEAAIAEHRAGGGMVIAATHTPLDIADADLLLLQDFAPPAIDPELLENSW</sequence>
<proteinExistence type="predicted"/>
<accession>A0A545TR08</accession>
<dbReference type="PANTHER" id="PTHR43499">
    <property type="entry name" value="ABC TRANSPORTER I FAMILY MEMBER 1"/>
    <property type="match status" value="1"/>
</dbReference>
<dbReference type="GO" id="GO:0017004">
    <property type="term" value="P:cytochrome complex assembly"/>
    <property type="evidence" value="ECO:0007669"/>
    <property type="project" value="UniProtKB-KW"/>
</dbReference>
<dbReference type="SUPFAM" id="SSF52540">
    <property type="entry name" value="P-loop containing nucleoside triphosphate hydrolases"/>
    <property type="match status" value="1"/>
</dbReference>
<name>A0A545TR08_9PROT</name>
<keyword evidence="5" id="KW-1278">Translocase</keyword>
<dbReference type="OrthoDB" id="9800654at2"/>
<dbReference type="GO" id="GO:0016887">
    <property type="term" value="F:ATP hydrolysis activity"/>
    <property type="evidence" value="ECO:0007669"/>
    <property type="project" value="InterPro"/>
</dbReference>
<dbReference type="SMART" id="SM00382">
    <property type="entry name" value="AAA"/>
    <property type="match status" value="1"/>
</dbReference>
<dbReference type="Proteomes" id="UP000315252">
    <property type="component" value="Unassembled WGS sequence"/>
</dbReference>
<evidence type="ECO:0000256" key="4">
    <source>
        <dbReference type="ARBA" id="ARBA00022840"/>
    </source>
</evidence>
<dbReference type="InterPro" id="IPR027417">
    <property type="entry name" value="P-loop_NTPase"/>
</dbReference>
<dbReference type="AlphaFoldDB" id="A0A545TR08"/>
<evidence type="ECO:0000313" key="8">
    <source>
        <dbReference type="EMBL" id="TQV79656.1"/>
    </source>
</evidence>
<feature type="domain" description="ABC transporter" evidence="7">
    <location>
        <begin position="4"/>
        <end position="221"/>
    </location>
</feature>
<dbReference type="RefSeq" id="WP_142896836.1">
    <property type="nucleotide sequence ID" value="NZ_ML660055.1"/>
</dbReference>
<dbReference type="EMBL" id="VHSH01000004">
    <property type="protein sequence ID" value="TQV79656.1"/>
    <property type="molecule type" value="Genomic_DNA"/>
</dbReference>
<reference evidence="8 9" key="1">
    <citation type="submission" date="2019-06" db="EMBL/GenBank/DDBJ databases">
        <title>Whole genome sequence for Rhodospirillaceae sp. R148.</title>
        <authorList>
            <person name="Wang G."/>
        </authorList>
    </citation>
    <scope>NUCLEOTIDE SEQUENCE [LARGE SCALE GENOMIC DNA]</scope>
    <source>
        <strain evidence="8 9">R148</strain>
    </source>
</reference>
<dbReference type="InterPro" id="IPR017871">
    <property type="entry name" value="ABC_transporter-like_CS"/>
</dbReference>
<evidence type="ECO:0000256" key="3">
    <source>
        <dbReference type="ARBA" id="ARBA00022748"/>
    </source>
</evidence>
<keyword evidence="2" id="KW-0547">Nucleotide-binding</keyword>
<protein>
    <submittedName>
        <fullName evidence="8">Heme ABC exporter ATP-binding protein CcmA</fullName>
    </submittedName>
</protein>
<dbReference type="Pfam" id="PF00005">
    <property type="entry name" value="ABC_tran"/>
    <property type="match status" value="1"/>
</dbReference>
<dbReference type="NCBIfam" id="NF010061">
    <property type="entry name" value="PRK13538.1"/>
    <property type="match status" value="1"/>
</dbReference>
<dbReference type="NCBIfam" id="TIGR01189">
    <property type="entry name" value="ccmA"/>
    <property type="match status" value="1"/>
</dbReference>
<keyword evidence="6" id="KW-0472">Membrane</keyword>
<dbReference type="PANTHER" id="PTHR43499:SF1">
    <property type="entry name" value="ABC TRANSPORTER I FAMILY MEMBER 1"/>
    <property type="match status" value="1"/>
</dbReference>
<keyword evidence="9" id="KW-1185">Reference proteome</keyword>
<gene>
    <name evidence="8" type="primary">ccmA</name>
    <name evidence="8" type="ORF">FKG95_13140</name>
</gene>
<dbReference type="GO" id="GO:0005524">
    <property type="term" value="F:ATP binding"/>
    <property type="evidence" value="ECO:0007669"/>
    <property type="project" value="UniProtKB-KW"/>
</dbReference>
<organism evidence="8 9">
    <name type="scientific">Denitrobaculum tricleocarpae</name>
    <dbReference type="NCBI Taxonomy" id="2591009"/>
    <lineage>
        <taxon>Bacteria</taxon>
        <taxon>Pseudomonadati</taxon>
        <taxon>Pseudomonadota</taxon>
        <taxon>Alphaproteobacteria</taxon>
        <taxon>Rhodospirillales</taxon>
        <taxon>Rhodospirillaceae</taxon>
        <taxon>Denitrobaculum</taxon>
    </lineage>
</organism>
<evidence type="ECO:0000256" key="6">
    <source>
        <dbReference type="ARBA" id="ARBA00023136"/>
    </source>
</evidence>
<evidence type="ECO:0000256" key="1">
    <source>
        <dbReference type="ARBA" id="ARBA00022448"/>
    </source>
</evidence>
<evidence type="ECO:0000256" key="2">
    <source>
        <dbReference type="ARBA" id="ARBA00022741"/>
    </source>
</evidence>
<dbReference type="InterPro" id="IPR005895">
    <property type="entry name" value="ABC_transptr_haem_export_CcmA"/>
</dbReference>
<dbReference type="PROSITE" id="PS50893">
    <property type="entry name" value="ABC_TRANSPORTER_2"/>
    <property type="match status" value="1"/>
</dbReference>
<dbReference type="Gene3D" id="3.40.50.300">
    <property type="entry name" value="P-loop containing nucleotide triphosphate hydrolases"/>
    <property type="match status" value="1"/>
</dbReference>
<comment type="caution">
    <text evidence="8">The sequence shown here is derived from an EMBL/GenBank/DDBJ whole genome shotgun (WGS) entry which is preliminary data.</text>
</comment>
<dbReference type="InterPro" id="IPR003439">
    <property type="entry name" value="ABC_transporter-like_ATP-bd"/>
</dbReference>
<dbReference type="GO" id="GO:0022857">
    <property type="term" value="F:transmembrane transporter activity"/>
    <property type="evidence" value="ECO:0007669"/>
    <property type="project" value="InterPro"/>
</dbReference>
<dbReference type="InterPro" id="IPR003593">
    <property type="entry name" value="AAA+_ATPase"/>
</dbReference>
<evidence type="ECO:0000259" key="7">
    <source>
        <dbReference type="PROSITE" id="PS50893"/>
    </source>
</evidence>
<evidence type="ECO:0000256" key="5">
    <source>
        <dbReference type="ARBA" id="ARBA00022967"/>
    </source>
</evidence>
<dbReference type="PROSITE" id="PS00211">
    <property type="entry name" value="ABC_TRANSPORTER_1"/>
    <property type="match status" value="1"/>
</dbReference>
<keyword evidence="1" id="KW-0813">Transport</keyword>